<evidence type="ECO:0000313" key="2">
    <source>
        <dbReference type="EMBL" id="KAH7148952.1"/>
    </source>
</evidence>
<protein>
    <submittedName>
        <fullName evidence="2">Uncharacterized protein</fullName>
    </submittedName>
</protein>
<dbReference type="EMBL" id="JAGMUV010000007">
    <property type="protein sequence ID" value="KAH7148952.1"/>
    <property type="molecule type" value="Genomic_DNA"/>
</dbReference>
<feature type="compositionally biased region" description="Basic and acidic residues" evidence="1">
    <location>
        <begin position="243"/>
        <end position="254"/>
    </location>
</feature>
<reference evidence="2" key="1">
    <citation type="journal article" date="2021" name="Nat. Commun.">
        <title>Genetic determinants of endophytism in the Arabidopsis root mycobiome.</title>
        <authorList>
            <person name="Mesny F."/>
            <person name="Miyauchi S."/>
            <person name="Thiergart T."/>
            <person name="Pickel B."/>
            <person name="Atanasova L."/>
            <person name="Karlsson M."/>
            <person name="Huettel B."/>
            <person name="Barry K.W."/>
            <person name="Haridas S."/>
            <person name="Chen C."/>
            <person name="Bauer D."/>
            <person name="Andreopoulos W."/>
            <person name="Pangilinan J."/>
            <person name="LaButti K."/>
            <person name="Riley R."/>
            <person name="Lipzen A."/>
            <person name="Clum A."/>
            <person name="Drula E."/>
            <person name="Henrissat B."/>
            <person name="Kohler A."/>
            <person name="Grigoriev I.V."/>
            <person name="Martin F.M."/>
            <person name="Hacquard S."/>
        </authorList>
    </citation>
    <scope>NUCLEOTIDE SEQUENCE</scope>
    <source>
        <strain evidence="2">MPI-CAGE-AT-0147</strain>
    </source>
</reference>
<accession>A0A9P9J834</accession>
<feature type="region of interest" description="Disordered" evidence="1">
    <location>
        <begin position="228"/>
        <end position="254"/>
    </location>
</feature>
<gene>
    <name evidence="2" type="ORF">EDB81DRAFT_481615</name>
</gene>
<comment type="caution">
    <text evidence="2">The sequence shown here is derived from an EMBL/GenBank/DDBJ whole genome shotgun (WGS) entry which is preliminary data.</text>
</comment>
<organism evidence="2 3">
    <name type="scientific">Dactylonectria macrodidyma</name>
    <dbReference type="NCBI Taxonomy" id="307937"/>
    <lineage>
        <taxon>Eukaryota</taxon>
        <taxon>Fungi</taxon>
        <taxon>Dikarya</taxon>
        <taxon>Ascomycota</taxon>
        <taxon>Pezizomycotina</taxon>
        <taxon>Sordariomycetes</taxon>
        <taxon>Hypocreomycetidae</taxon>
        <taxon>Hypocreales</taxon>
        <taxon>Nectriaceae</taxon>
        <taxon>Dactylonectria</taxon>
    </lineage>
</organism>
<dbReference type="Proteomes" id="UP000738349">
    <property type="component" value="Unassembled WGS sequence"/>
</dbReference>
<proteinExistence type="predicted"/>
<dbReference type="OrthoDB" id="3596146at2759"/>
<evidence type="ECO:0000313" key="3">
    <source>
        <dbReference type="Proteomes" id="UP000738349"/>
    </source>
</evidence>
<sequence>MTVEAATGARLLGEVEETSLEEMLHGVRSALTLDLDSTSPSNRASTQVPIQAAKPTHMRPLDELAARRFQNTKTAGVSLSGRHLPLLYKIISALVSPPCLHALLVIDLEGRFDATRLTCDESHLHHVYVQHPAHSSPERLRTVVSEAEGFMLYGNGAHASGARQWWGTVVVGGIGAGDIATGWKGWLRVDREHIRGFALGISGEEAMEQRGRRQDAVDAAGWAATSDWGGFSFNDVDDQDDDNEHHRDEGETQL</sequence>
<evidence type="ECO:0000256" key="1">
    <source>
        <dbReference type="SAM" id="MobiDB-lite"/>
    </source>
</evidence>
<name>A0A9P9J834_9HYPO</name>
<dbReference type="AlphaFoldDB" id="A0A9P9J834"/>
<keyword evidence="3" id="KW-1185">Reference proteome</keyword>